<dbReference type="Gene3D" id="3.40.50.150">
    <property type="entry name" value="Vaccinia Virus protein VP39"/>
    <property type="match status" value="1"/>
</dbReference>
<keyword evidence="5" id="KW-1185">Reference proteome</keyword>
<sequence length="209" mass="24730">MFYNLKIKYLKNMKKYAIQENIPIIPEETGIFLENFINTKKIVDILEIGTAVGYSALTMCNPTNRIQTLERSKIYYQLAKKIFSHTPFNIEVIWTEALIYQPKKDYDLIFIDGAKSQYCKLFEKYQKFIKNNGFIICDNLNFHNLFNKQNNSKNVCKILKKIQAFKIYLKNNYFFKTTFINVGDGLSISCKNFLPSEYIYFNDKINYPN</sequence>
<comment type="caution">
    <text evidence="4">The sequence shown here is derived from an EMBL/GenBank/DDBJ whole genome shotgun (WGS) entry which is preliminary data.</text>
</comment>
<dbReference type="Pfam" id="PF01596">
    <property type="entry name" value="Methyltransf_3"/>
    <property type="match status" value="1"/>
</dbReference>
<reference evidence="4 5" key="1">
    <citation type="journal article" date="2023" name="Int. J. Syst. Evol. Microbiol.">
        <title>The observation of taxonomic boundaries for the 16SrII and 16SrXXV phytoplasmas using genome-based delimitation.</title>
        <authorList>
            <person name="Rodrigues Jardim B."/>
            <person name="Tran-Nguyen L.T.T."/>
            <person name="Gambley C."/>
            <person name="Al-Sadi A.M."/>
            <person name="Al-Subhi A.M."/>
            <person name="Foissac X."/>
            <person name="Salar P."/>
            <person name="Cai H."/>
            <person name="Yang J.Y."/>
            <person name="Davis R."/>
            <person name="Jones L."/>
            <person name="Rodoni B."/>
            <person name="Constable F.E."/>
        </authorList>
    </citation>
    <scope>NUCLEOTIDE SEQUENCE [LARGE SCALE GENOMIC DNA]</scope>
    <source>
        <strain evidence="4">BAWM-OMN-P26</strain>
    </source>
</reference>
<evidence type="ECO:0008006" key="6">
    <source>
        <dbReference type="Google" id="ProtNLM"/>
    </source>
</evidence>
<evidence type="ECO:0000256" key="1">
    <source>
        <dbReference type="ARBA" id="ARBA00022603"/>
    </source>
</evidence>
<keyword evidence="1" id="KW-0489">Methyltransferase</keyword>
<evidence type="ECO:0000313" key="4">
    <source>
        <dbReference type="EMBL" id="MDO8054706.1"/>
    </source>
</evidence>
<dbReference type="SUPFAM" id="SSF53335">
    <property type="entry name" value="S-adenosyl-L-methionine-dependent methyltransferases"/>
    <property type="match status" value="1"/>
</dbReference>
<dbReference type="GO" id="GO:0008171">
    <property type="term" value="F:O-methyltransferase activity"/>
    <property type="evidence" value="ECO:0007669"/>
    <property type="project" value="InterPro"/>
</dbReference>
<dbReference type="Proteomes" id="UP001170651">
    <property type="component" value="Unassembled WGS sequence"/>
</dbReference>
<evidence type="ECO:0000256" key="3">
    <source>
        <dbReference type="ARBA" id="ARBA00022691"/>
    </source>
</evidence>
<dbReference type="InterPro" id="IPR029063">
    <property type="entry name" value="SAM-dependent_MTases_sf"/>
</dbReference>
<accession>A0AAP5CPM9</accession>
<dbReference type="InterPro" id="IPR002935">
    <property type="entry name" value="SAM_O-MeTrfase"/>
</dbReference>
<dbReference type="AlphaFoldDB" id="A0AAP5CPM9"/>
<dbReference type="GO" id="GO:0032259">
    <property type="term" value="P:methylation"/>
    <property type="evidence" value="ECO:0007669"/>
    <property type="project" value="UniProtKB-KW"/>
</dbReference>
<keyword evidence="2" id="KW-0808">Transferase</keyword>
<name>A0AAP5CPM9_9MOLU</name>
<protein>
    <recommendedName>
        <fullName evidence="6">SAM-dependent methyltransferase</fullName>
    </recommendedName>
</protein>
<dbReference type="RefSeq" id="WP_004994719.1">
    <property type="nucleotide sequence ID" value="NZ_JALQCT010000019.1"/>
</dbReference>
<proteinExistence type="predicted"/>
<keyword evidence="3" id="KW-0949">S-adenosyl-L-methionine</keyword>
<organism evidence="4 5">
    <name type="scientific">Candidatus Phytoplasma australasiaticum subsp. australasiaticum</name>
    <dbReference type="NCBI Taxonomy" id="2832407"/>
    <lineage>
        <taxon>Bacteria</taxon>
        <taxon>Bacillati</taxon>
        <taxon>Mycoplasmatota</taxon>
        <taxon>Mollicutes</taxon>
        <taxon>Acholeplasmatales</taxon>
        <taxon>Acholeplasmataceae</taxon>
        <taxon>Candidatus Phytoplasma</taxon>
        <taxon>16SrII (Peanut WB group)</taxon>
        <taxon>Candidatus Phytoplasma australasiaticum</taxon>
    </lineage>
</organism>
<dbReference type="GeneID" id="93018664"/>
<dbReference type="PANTHER" id="PTHR43836:SF2">
    <property type="entry name" value="CATECHOL O-METHYLTRANSFERASE 1-RELATED"/>
    <property type="match status" value="1"/>
</dbReference>
<dbReference type="PANTHER" id="PTHR43836">
    <property type="entry name" value="CATECHOL O-METHYLTRANSFERASE 1-RELATED"/>
    <property type="match status" value="1"/>
</dbReference>
<gene>
    <name evidence="4" type="ORF">OC696_02425</name>
</gene>
<evidence type="ECO:0000256" key="2">
    <source>
        <dbReference type="ARBA" id="ARBA00022679"/>
    </source>
</evidence>
<evidence type="ECO:0000313" key="5">
    <source>
        <dbReference type="Proteomes" id="UP001170651"/>
    </source>
</evidence>
<dbReference type="EMBL" id="JAOSIW010000025">
    <property type="protein sequence ID" value="MDO8054706.1"/>
    <property type="molecule type" value="Genomic_DNA"/>
</dbReference>